<evidence type="ECO:0000256" key="1">
    <source>
        <dbReference type="SAM" id="MobiDB-lite"/>
    </source>
</evidence>
<evidence type="ECO:0000259" key="3">
    <source>
        <dbReference type="Pfam" id="PF13360"/>
    </source>
</evidence>
<feature type="compositionally biased region" description="Low complexity" evidence="1">
    <location>
        <begin position="64"/>
        <end position="80"/>
    </location>
</feature>
<sequence length="589" mass="62213">MSQPPPPPNQPPSGGFGPPQEPSSAYGYPQQPSGQPGEQPQQPQQPDPLSKNPPSSAQPPQAPQPGYGYPQQPAPGAGAQPPYPPQAPPSYGYPQQGPPPYGQPPAYGQPPYGQPPYGPYGQYPTQPMANAGQSGSGNGSGKILAIVAAVVAVLLIAGGGIWFLAGGDDDTEAKGDTKGTSEGGTNGGTEGETGVIKAEFAWKTDPPKVDKEDILTDVPGTWFVGKNIVKTTTSSTTAYDMDTGKEAWSIKMPRPKSCAAAHGMSGNKTVVQYGGRCEFVMAVDLATGKQLWKKELPSERATPTEFSYTEIAVSGNVAAVSWIGNAVGYDLTTGKQLWQQEENSECQDRGYSGGSQLVAKVECGFGGPQKVQGVGQKGEKKWEWSAPSGVDVLKVLSTDPVVLGVNAGGESSIDITDLMVLSDKGKLQHKISISKDRHNMGCRGISLSDCSGAVVDGDTLYISSQPHQGDADYGRTSEIIAFDLTTGKSKWLGEPTEEGQIVPVTVENGSLIAYEIPGYDRPGKVVRVDPETGKASPRMEMPSADVKREYDMASGSDVRPYWKDGHFFLVNNKFYASAGLSDLAIVAYH</sequence>
<keyword evidence="2" id="KW-0472">Membrane</keyword>
<feature type="compositionally biased region" description="Pro residues" evidence="1">
    <location>
        <begin position="1"/>
        <end position="11"/>
    </location>
</feature>
<dbReference type="InterPro" id="IPR002372">
    <property type="entry name" value="PQQ_rpt_dom"/>
</dbReference>
<dbReference type="Proteomes" id="UP001501638">
    <property type="component" value="Unassembled WGS sequence"/>
</dbReference>
<keyword evidence="2" id="KW-0812">Transmembrane</keyword>
<dbReference type="PANTHER" id="PTHR34512">
    <property type="entry name" value="CELL SURFACE PROTEIN"/>
    <property type="match status" value="1"/>
</dbReference>
<dbReference type="InterPro" id="IPR011047">
    <property type="entry name" value="Quinoprotein_ADH-like_sf"/>
</dbReference>
<organism evidence="4 5">
    <name type="scientific">Streptomyces macrosporus</name>
    <dbReference type="NCBI Taxonomy" id="44032"/>
    <lineage>
        <taxon>Bacteria</taxon>
        <taxon>Bacillati</taxon>
        <taxon>Actinomycetota</taxon>
        <taxon>Actinomycetes</taxon>
        <taxon>Kitasatosporales</taxon>
        <taxon>Streptomycetaceae</taxon>
        <taxon>Streptomyces</taxon>
    </lineage>
</organism>
<proteinExistence type="predicted"/>
<comment type="caution">
    <text evidence="4">The sequence shown here is derived from an EMBL/GenBank/DDBJ whole genome shotgun (WGS) entry which is preliminary data.</text>
</comment>
<evidence type="ECO:0000313" key="4">
    <source>
        <dbReference type="EMBL" id="GAA2456412.1"/>
    </source>
</evidence>
<dbReference type="InterPro" id="IPR015943">
    <property type="entry name" value="WD40/YVTN_repeat-like_dom_sf"/>
</dbReference>
<feature type="region of interest" description="Disordered" evidence="1">
    <location>
        <begin position="1"/>
        <end position="138"/>
    </location>
</feature>
<feature type="compositionally biased region" description="Gly residues" evidence="1">
    <location>
        <begin position="181"/>
        <end position="191"/>
    </location>
</feature>
<feature type="compositionally biased region" description="Low complexity" evidence="1">
    <location>
        <begin position="119"/>
        <end position="133"/>
    </location>
</feature>
<feature type="compositionally biased region" description="Low complexity" evidence="1">
    <location>
        <begin position="29"/>
        <end position="55"/>
    </location>
</feature>
<dbReference type="PANTHER" id="PTHR34512:SF30">
    <property type="entry name" value="OUTER MEMBRANE PROTEIN ASSEMBLY FACTOR BAMB"/>
    <property type="match status" value="1"/>
</dbReference>
<feature type="transmembrane region" description="Helical" evidence="2">
    <location>
        <begin position="143"/>
        <end position="165"/>
    </location>
</feature>
<dbReference type="SUPFAM" id="SSF50998">
    <property type="entry name" value="Quinoprotein alcohol dehydrogenase-like"/>
    <property type="match status" value="1"/>
</dbReference>
<evidence type="ECO:0000313" key="5">
    <source>
        <dbReference type="Proteomes" id="UP001501638"/>
    </source>
</evidence>
<keyword evidence="5" id="KW-1185">Reference proteome</keyword>
<feature type="domain" description="Pyrrolo-quinoline quinone repeat" evidence="3">
    <location>
        <begin position="376"/>
        <end position="534"/>
    </location>
</feature>
<dbReference type="EMBL" id="BAAASZ010000031">
    <property type="protein sequence ID" value="GAA2456412.1"/>
    <property type="molecule type" value="Genomic_DNA"/>
</dbReference>
<dbReference type="Pfam" id="PF13360">
    <property type="entry name" value="PQQ_2"/>
    <property type="match status" value="2"/>
</dbReference>
<accession>A0ABN3KDD8</accession>
<gene>
    <name evidence="4" type="ORF">GCM10010405_45510</name>
</gene>
<name>A0ABN3KDD8_9ACTN</name>
<feature type="region of interest" description="Disordered" evidence="1">
    <location>
        <begin position="172"/>
        <end position="193"/>
    </location>
</feature>
<protein>
    <submittedName>
        <fullName evidence="4">PQQ-binding-like beta-propeller repeat protein</fullName>
    </submittedName>
</protein>
<reference evidence="4 5" key="1">
    <citation type="journal article" date="2019" name="Int. J. Syst. Evol. Microbiol.">
        <title>The Global Catalogue of Microorganisms (GCM) 10K type strain sequencing project: providing services to taxonomists for standard genome sequencing and annotation.</title>
        <authorList>
            <consortium name="The Broad Institute Genomics Platform"/>
            <consortium name="The Broad Institute Genome Sequencing Center for Infectious Disease"/>
            <person name="Wu L."/>
            <person name="Ma J."/>
        </authorList>
    </citation>
    <scope>NUCLEOTIDE SEQUENCE [LARGE SCALE GENOMIC DNA]</scope>
    <source>
        <strain evidence="4 5">JCM 6305</strain>
    </source>
</reference>
<dbReference type="RefSeq" id="WP_344326506.1">
    <property type="nucleotide sequence ID" value="NZ_BAAASZ010000031.1"/>
</dbReference>
<keyword evidence="2" id="KW-1133">Transmembrane helix</keyword>
<dbReference type="Gene3D" id="2.40.128.630">
    <property type="match status" value="1"/>
</dbReference>
<evidence type="ECO:0000256" key="2">
    <source>
        <dbReference type="SAM" id="Phobius"/>
    </source>
</evidence>
<dbReference type="Gene3D" id="2.130.10.10">
    <property type="entry name" value="YVTN repeat-like/Quinoprotein amine dehydrogenase"/>
    <property type="match status" value="1"/>
</dbReference>
<feature type="domain" description="Pyrrolo-quinoline quinone repeat" evidence="3">
    <location>
        <begin position="228"/>
        <end position="341"/>
    </location>
</feature>